<keyword evidence="2 5" id="KW-0812">Transmembrane</keyword>
<feature type="transmembrane region" description="Helical" evidence="5">
    <location>
        <begin position="142"/>
        <end position="170"/>
    </location>
</feature>
<feature type="transmembrane region" description="Helical" evidence="5">
    <location>
        <begin position="82"/>
        <end position="99"/>
    </location>
</feature>
<dbReference type="OMA" id="VETFRMP"/>
<dbReference type="InterPro" id="IPR001902">
    <property type="entry name" value="SLC26A/SulP_fam"/>
</dbReference>
<dbReference type="SUPFAM" id="SSF52091">
    <property type="entry name" value="SpoIIaa-like"/>
    <property type="match status" value="1"/>
</dbReference>
<feature type="transmembrane region" description="Helical" evidence="5">
    <location>
        <begin position="12"/>
        <end position="33"/>
    </location>
</feature>
<dbReference type="InterPro" id="IPR002645">
    <property type="entry name" value="STAS_dom"/>
</dbReference>
<keyword evidence="3 5" id="KW-1133">Transmembrane helix</keyword>
<keyword evidence="8" id="KW-1185">Reference proteome</keyword>
<dbReference type="KEGG" id="acan:ACA1_161990"/>
<dbReference type="InterPro" id="IPR011547">
    <property type="entry name" value="SLC26A/SulP_dom"/>
</dbReference>
<dbReference type="STRING" id="1257118.L8GXT0"/>
<evidence type="ECO:0000313" key="8">
    <source>
        <dbReference type="Proteomes" id="UP000011083"/>
    </source>
</evidence>
<dbReference type="Pfam" id="PF00916">
    <property type="entry name" value="Sulfate_transp"/>
    <property type="match status" value="1"/>
</dbReference>
<evidence type="ECO:0000259" key="6">
    <source>
        <dbReference type="PROSITE" id="PS50801"/>
    </source>
</evidence>
<dbReference type="PROSITE" id="PS50801">
    <property type="entry name" value="STAS"/>
    <property type="match status" value="1"/>
</dbReference>
<feature type="transmembrane region" description="Helical" evidence="5">
    <location>
        <begin position="45"/>
        <end position="62"/>
    </location>
</feature>
<evidence type="ECO:0000313" key="7">
    <source>
        <dbReference type="EMBL" id="ELR18054.1"/>
    </source>
</evidence>
<dbReference type="Proteomes" id="UP000011083">
    <property type="component" value="Unassembled WGS sequence"/>
</dbReference>
<reference evidence="7 8" key="1">
    <citation type="journal article" date="2013" name="Genome Biol.">
        <title>Genome of Acanthamoeba castellanii highlights extensive lateral gene transfer and early evolution of tyrosine kinase signaling.</title>
        <authorList>
            <person name="Clarke M."/>
            <person name="Lohan A.J."/>
            <person name="Liu B."/>
            <person name="Lagkouvardos I."/>
            <person name="Roy S."/>
            <person name="Zafar N."/>
            <person name="Bertelli C."/>
            <person name="Schilde C."/>
            <person name="Kianianmomeni A."/>
            <person name="Burglin T.R."/>
            <person name="Frech C."/>
            <person name="Turcotte B."/>
            <person name="Kopec K.O."/>
            <person name="Synnott J.M."/>
            <person name="Choo C."/>
            <person name="Paponov I."/>
            <person name="Finkler A."/>
            <person name="Soon Heng Tan C."/>
            <person name="Hutchins A.P."/>
            <person name="Weinmeier T."/>
            <person name="Rattei T."/>
            <person name="Chu J.S."/>
            <person name="Gimenez G."/>
            <person name="Irimia M."/>
            <person name="Rigden D.J."/>
            <person name="Fitzpatrick D.A."/>
            <person name="Lorenzo-Morales J."/>
            <person name="Bateman A."/>
            <person name="Chiu C.H."/>
            <person name="Tang P."/>
            <person name="Hegemann P."/>
            <person name="Fromm H."/>
            <person name="Raoult D."/>
            <person name="Greub G."/>
            <person name="Miranda-Saavedra D."/>
            <person name="Chen N."/>
            <person name="Nash P."/>
            <person name="Ginger M.L."/>
            <person name="Horn M."/>
            <person name="Schaap P."/>
            <person name="Caler L."/>
            <person name="Loftus B."/>
        </authorList>
    </citation>
    <scope>NUCLEOTIDE SEQUENCE [LARGE SCALE GENOMIC DNA]</scope>
    <source>
        <strain evidence="7 8">Neff</strain>
    </source>
</reference>
<organism evidence="7 8">
    <name type="scientific">Acanthamoeba castellanii (strain ATCC 30010 / Neff)</name>
    <dbReference type="NCBI Taxonomy" id="1257118"/>
    <lineage>
        <taxon>Eukaryota</taxon>
        <taxon>Amoebozoa</taxon>
        <taxon>Discosea</taxon>
        <taxon>Longamoebia</taxon>
        <taxon>Centramoebida</taxon>
        <taxon>Acanthamoebidae</taxon>
        <taxon>Acanthamoeba</taxon>
    </lineage>
</organism>
<evidence type="ECO:0000256" key="2">
    <source>
        <dbReference type="ARBA" id="ARBA00022692"/>
    </source>
</evidence>
<dbReference type="OrthoDB" id="427213at2759"/>
<accession>L8GXT0</accession>
<dbReference type="AlphaFoldDB" id="L8GXT0"/>
<dbReference type="EMBL" id="KB007961">
    <property type="protein sequence ID" value="ELR18054.1"/>
    <property type="molecule type" value="Genomic_DNA"/>
</dbReference>
<feature type="domain" description="STAS" evidence="6">
    <location>
        <begin position="214"/>
        <end position="324"/>
    </location>
</feature>
<evidence type="ECO:0000256" key="3">
    <source>
        <dbReference type="ARBA" id="ARBA00022989"/>
    </source>
</evidence>
<proteinExistence type="predicted"/>
<evidence type="ECO:0000256" key="1">
    <source>
        <dbReference type="ARBA" id="ARBA00004141"/>
    </source>
</evidence>
<dbReference type="GeneID" id="14918816"/>
<protein>
    <submittedName>
        <fullName evidence="7">Inorganic anion transporter, sulfate permease (SulP) subfamily protein</fullName>
    </submittedName>
</protein>
<dbReference type="VEuPathDB" id="AmoebaDB:ACA1_161990"/>
<dbReference type="Pfam" id="PF01740">
    <property type="entry name" value="STAS"/>
    <property type="match status" value="1"/>
</dbReference>
<evidence type="ECO:0000256" key="5">
    <source>
        <dbReference type="SAM" id="Phobius"/>
    </source>
</evidence>
<name>L8GXT0_ACACF</name>
<dbReference type="InterPro" id="IPR036513">
    <property type="entry name" value="STAS_dom_sf"/>
</dbReference>
<dbReference type="PANTHER" id="PTHR11814">
    <property type="entry name" value="SULFATE TRANSPORTER"/>
    <property type="match status" value="1"/>
</dbReference>
<dbReference type="CDD" id="cd07042">
    <property type="entry name" value="STAS_SulP_like_sulfate_transporter"/>
    <property type="match status" value="1"/>
</dbReference>
<dbReference type="RefSeq" id="XP_004340073.1">
    <property type="nucleotide sequence ID" value="XM_004340025.1"/>
</dbReference>
<dbReference type="GO" id="GO:0055085">
    <property type="term" value="P:transmembrane transport"/>
    <property type="evidence" value="ECO:0007669"/>
    <property type="project" value="InterPro"/>
</dbReference>
<gene>
    <name evidence="7" type="ORF">ACA1_161990</name>
</gene>
<sequence>MSLHQTAHLIDAAVVISIVGFVESVVVAKEFSAKHHYQVSSNRELLALGASNIVASFFRSFPTFGSLPRSGVANATGAKTPLAGLFTALVLGICIQFLIPTFAYMPRVIMAAVIFRASLLLIEEHEIIYMFKVRAWNDASIMVIVGILTFLLGIEKGIIIAIGISIFMVVKRTTLPRLAVLLRTPTGKFKSKEESDQGQPIDGVLLVRLEENYLYYANIGQTQALLTRQVEEALMDARNMQRGDESNSEPTLCVIINMKWVENMDVSSQLAVESLVEEFHARSIGLFLVRLNTDLRVRFERSGLVAKLGSDHLCLTNALAIQAAIDWRRQMEKNAAHELP</sequence>
<comment type="subcellular location">
    <subcellularLocation>
        <location evidence="1">Membrane</location>
        <topology evidence="1">Multi-pass membrane protein</topology>
    </subcellularLocation>
</comment>
<keyword evidence="4 5" id="KW-0472">Membrane</keyword>
<dbReference type="GO" id="GO:0016020">
    <property type="term" value="C:membrane"/>
    <property type="evidence" value="ECO:0007669"/>
    <property type="project" value="UniProtKB-SubCell"/>
</dbReference>
<dbReference type="Gene3D" id="3.30.750.24">
    <property type="entry name" value="STAS domain"/>
    <property type="match status" value="1"/>
</dbReference>
<evidence type="ECO:0000256" key="4">
    <source>
        <dbReference type="ARBA" id="ARBA00023136"/>
    </source>
</evidence>